<organism evidence="1 2">
    <name type="scientific">Flavobacterium chungbukense</name>
    <dbReference type="NCBI Taxonomy" id="877464"/>
    <lineage>
        <taxon>Bacteria</taxon>
        <taxon>Pseudomonadati</taxon>
        <taxon>Bacteroidota</taxon>
        <taxon>Flavobacteriia</taxon>
        <taxon>Flavobacteriales</taxon>
        <taxon>Flavobacteriaceae</taxon>
        <taxon>Flavobacterium</taxon>
    </lineage>
</organism>
<protein>
    <recommendedName>
        <fullName evidence="3">SdpA family antimicrobial peptide system protein</fullName>
    </recommendedName>
</protein>
<keyword evidence="2" id="KW-1185">Reference proteome</keyword>
<dbReference type="InterPro" id="IPR023902">
    <property type="entry name" value="Sporulation_SdpA"/>
</dbReference>
<dbReference type="EMBL" id="BAABAO010000011">
    <property type="protein sequence ID" value="GAA4134249.1"/>
    <property type="molecule type" value="Genomic_DNA"/>
</dbReference>
<dbReference type="Pfam" id="PF17418">
    <property type="entry name" value="SdpA"/>
    <property type="match status" value="1"/>
</dbReference>
<gene>
    <name evidence="1" type="ORF">GCM10022250_28770</name>
</gene>
<proteinExistence type="predicted"/>
<dbReference type="RefSeq" id="WP_229355725.1">
    <property type="nucleotide sequence ID" value="NZ_BAABAO010000011.1"/>
</dbReference>
<evidence type="ECO:0000313" key="1">
    <source>
        <dbReference type="EMBL" id="GAA4134249.1"/>
    </source>
</evidence>
<evidence type="ECO:0008006" key="3">
    <source>
        <dbReference type="Google" id="ProtNLM"/>
    </source>
</evidence>
<comment type="caution">
    <text evidence="1">The sequence shown here is derived from an EMBL/GenBank/DDBJ whole genome shotgun (WGS) entry which is preliminary data.</text>
</comment>
<name>A0ABP7YDG3_9FLAO</name>
<evidence type="ECO:0000313" key="2">
    <source>
        <dbReference type="Proteomes" id="UP001501333"/>
    </source>
</evidence>
<sequence>MNKISKLSFFSFSLSTLIVVLTFFKVTAIYFGNNPLNNQYTAKSQLTSVFPQGWAFFTKSSRESQLHIFDCNTLEPKLKNLKSFTGEYYFGISRKNRVLNIEMNTVFQKIVTDSVKPIYIKSTNIYSVNEQIKKQRIHYKKIIIKKGNTPNFKGKYLFVTQIMLPWNIIKRKPDYPSSFIVYPIEITEK</sequence>
<reference evidence="2" key="1">
    <citation type="journal article" date="2019" name="Int. J. Syst. Evol. Microbiol.">
        <title>The Global Catalogue of Microorganisms (GCM) 10K type strain sequencing project: providing services to taxonomists for standard genome sequencing and annotation.</title>
        <authorList>
            <consortium name="The Broad Institute Genomics Platform"/>
            <consortium name="The Broad Institute Genome Sequencing Center for Infectious Disease"/>
            <person name="Wu L."/>
            <person name="Ma J."/>
        </authorList>
    </citation>
    <scope>NUCLEOTIDE SEQUENCE [LARGE SCALE GENOMIC DNA]</scope>
    <source>
        <strain evidence="2">JCM 17386</strain>
    </source>
</reference>
<dbReference type="NCBIfam" id="TIGR04034">
    <property type="entry name" value="export_SdpA"/>
    <property type="match status" value="1"/>
</dbReference>
<accession>A0ABP7YDG3</accession>
<dbReference type="Proteomes" id="UP001501333">
    <property type="component" value="Unassembled WGS sequence"/>
</dbReference>